<dbReference type="SUPFAM" id="SSF53448">
    <property type="entry name" value="Nucleotide-diphospho-sugar transferases"/>
    <property type="match status" value="1"/>
</dbReference>
<evidence type="ECO:0000313" key="13">
    <source>
        <dbReference type="EMBL" id="MFE8700770.1"/>
    </source>
</evidence>
<name>A0ABW6KCZ0_9BACI</name>
<dbReference type="Gene3D" id="3.90.550.10">
    <property type="entry name" value="Spore Coat Polysaccharide Biosynthesis Protein SpsA, Chain A"/>
    <property type="match status" value="1"/>
</dbReference>
<evidence type="ECO:0000256" key="6">
    <source>
        <dbReference type="ARBA" id="ARBA00023136"/>
    </source>
</evidence>
<keyword evidence="3 13" id="KW-0328">Glycosyltransferase</keyword>
<feature type="domain" description="Glycosyltransferase 2-like" evidence="12">
    <location>
        <begin position="31"/>
        <end position="151"/>
    </location>
</feature>
<evidence type="ECO:0000256" key="3">
    <source>
        <dbReference type="ARBA" id="ARBA00022676"/>
    </source>
</evidence>
<dbReference type="RefSeq" id="WP_389360266.1">
    <property type="nucleotide sequence ID" value="NZ_JBIACK010000003.1"/>
</dbReference>
<evidence type="ECO:0000256" key="2">
    <source>
        <dbReference type="ARBA" id="ARBA00022475"/>
    </source>
</evidence>
<dbReference type="Proteomes" id="UP001601059">
    <property type="component" value="Unassembled WGS sequence"/>
</dbReference>
<sequence>MILQLLWVIWNLQHLPILPKDSFKKTDQTISILIPARNEGKRIGDCLQSIVKQKTPPYEVLVLDDHSTDDTAEVVKDWMKKYPFIKLIKGAKLQQGWTGKSFACHQLAMEAKGDWLLFLDADVRLFNGALEKVCNVACTQRTGMISGFPKQVVQSWMERLVVPMMMFVIACHLPIKWVRKSNNPRFAAAHGGFIFIEKNCYMTIGGHRKIRNDLLDDMALAKLVKRNLYPFVLADITNVAYMRMYEKASDVWEGYRKNLFPGLNRNFLLLLIILLYYFGLYLFPILVFVFEWNNQSVLILAFFAYIIGAFTKGWIDYKNGLTWWYGLMLPVSIFFVLCIGLDSAMRGWTNKGYTWKGRSYL</sequence>
<dbReference type="CDD" id="cd00761">
    <property type="entry name" value="Glyco_tranf_GTA_type"/>
    <property type="match status" value="1"/>
</dbReference>
<keyword evidence="14" id="KW-1185">Reference proteome</keyword>
<evidence type="ECO:0000256" key="9">
    <source>
        <dbReference type="ARBA" id="ARBA00038120"/>
    </source>
</evidence>
<keyword evidence="4 13" id="KW-0808">Transferase</keyword>
<keyword evidence="11" id="KW-1133">Transmembrane helix</keyword>
<keyword evidence="2" id="KW-1003">Cell membrane</keyword>
<comment type="subcellular location">
    <subcellularLocation>
        <location evidence="1">Cell membrane</location>
    </subcellularLocation>
</comment>
<evidence type="ECO:0000256" key="7">
    <source>
        <dbReference type="ARBA" id="ARBA00037281"/>
    </source>
</evidence>
<evidence type="ECO:0000259" key="12">
    <source>
        <dbReference type="Pfam" id="PF00535"/>
    </source>
</evidence>
<protein>
    <recommendedName>
        <fullName evidence="10">4,4'-diaponeurosporenoate glycosyltransferase</fullName>
    </recommendedName>
</protein>
<dbReference type="InterPro" id="IPR029044">
    <property type="entry name" value="Nucleotide-diphossugar_trans"/>
</dbReference>
<evidence type="ECO:0000256" key="8">
    <source>
        <dbReference type="ARBA" id="ARBA00037904"/>
    </source>
</evidence>
<dbReference type="PANTHER" id="PTHR43646">
    <property type="entry name" value="GLYCOSYLTRANSFERASE"/>
    <property type="match status" value="1"/>
</dbReference>
<gene>
    <name evidence="13" type="ORF">ACFYKX_09100</name>
</gene>
<feature type="transmembrane region" description="Helical" evidence="11">
    <location>
        <begin position="297"/>
        <end position="315"/>
    </location>
</feature>
<dbReference type="Pfam" id="PF00535">
    <property type="entry name" value="Glycos_transf_2"/>
    <property type="match status" value="1"/>
</dbReference>
<accession>A0ABW6KCZ0</accession>
<comment type="pathway">
    <text evidence="8">Carotenoid biosynthesis; staphyloxanthin biosynthesis; staphyloxanthin from farnesyl diphosphate: step 4/5.</text>
</comment>
<proteinExistence type="inferred from homology"/>
<dbReference type="GO" id="GO:0016757">
    <property type="term" value="F:glycosyltransferase activity"/>
    <property type="evidence" value="ECO:0007669"/>
    <property type="project" value="UniProtKB-KW"/>
</dbReference>
<evidence type="ECO:0000256" key="5">
    <source>
        <dbReference type="ARBA" id="ARBA00022746"/>
    </source>
</evidence>
<dbReference type="InterPro" id="IPR001173">
    <property type="entry name" value="Glyco_trans_2-like"/>
</dbReference>
<dbReference type="PANTHER" id="PTHR43646:SF2">
    <property type="entry name" value="GLYCOSYLTRANSFERASE 2-LIKE DOMAIN-CONTAINING PROTEIN"/>
    <property type="match status" value="1"/>
</dbReference>
<evidence type="ECO:0000256" key="4">
    <source>
        <dbReference type="ARBA" id="ARBA00022679"/>
    </source>
</evidence>
<keyword evidence="11" id="KW-0812">Transmembrane</keyword>
<comment type="similarity">
    <text evidence="9">Belongs to the glycosyltransferase 2 family. CrtQ subfamily.</text>
</comment>
<keyword evidence="6 11" id="KW-0472">Membrane</keyword>
<comment type="caution">
    <text evidence="13">The sequence shown here is derived from an EMBL/GenBank/DDBJ whole genome shotgun (WGS) entry which is preliminary data.</text>
</comment>
<evidence type="ECO:0000256" key="10">
    <source>
        <dbReference type="ARBA" id="ARBA00040345"/>
    </source>
</evidence>
<feature type="transmembrane region" description="Helical" evidence="11">
    <location>
        <begin position="321"/>
        <end position="341"/>
    </location>
</feature>
<comment type="function">
    <text evidence="7">Catalyzes the glycosylation of 4,4'-diaponeurosporenoate, i.e. the esterification of glucose at the C1'' position with the carboxyl group of 4,4'-diaponeurosporenic acid, to form glycosyl-4,4'-diaponeurosporenoate. This is a step in the biosynthesis of staphyloxanthin, an orange pigment present in most staphylococci strains.</text>
</comment>
<evidence type="ECO:0000313" key="14">
    <source>
        <dbReference type="Proteomes" id="UP001601059"/>
    </source>
</evidence>
<organism evidence="13 14">
    <name type="scientific">Cytobacillus spartinae</name>
    <dbReference type="NCBI Taxonomy" id="3299023"/>
    <lineage>
        <taxon>Bacteria</taxon>
        <taxon>Bacillati</taxon>
        <taxon>Bacillota</taxon>
        <taxon>Bacilli</taxon>
        <taxon>Bacillales</taxon>
        <taxon>Bacillaceae</taxon>
        <taxon>Cytobacillus</taxon>
    </lineage>
</organism>
<reference evidence="13 14" key="1">
    <citation type="submission" date="2024-08" db="EMBL/GenBank/DDBJ databases">
        <title>Two novel Cytobacillus novel species.</title>
        <authorList>
            <person name="Liu G."/>
        </authorList>
    </citation>
    <scope>NUCLEOTIDE SEQUENCE [LARGE SCALE GENOMIC DNA]</scope>
    <source>
        <strain evidence="13 14">FJAT-54145</strain>
    </source>
</reference>
<keyword evidence="5" id="KW-0125">Carotenoid biosynthesis</keyword>
<feature type="transmembrane region" description="Helical" evidence="11">
    <location>
        <begin position="265"/>
        <end position="290"/>
    </location>
</feature>
<dbReference type="EMBL" id="JBIACK010000003">
    <property type="protein sequence ID" value="MFE8700770.1"/>
    <property type="molecule type" value="Genomic_DNA"/>
</dbReference>
<evidence type="ECO:0000256" key="11">
    <source>
        <dbReference type="SAM" id="Phobius"/>
    </source>
</evidence>
<evidence type="ECO:0000256" key="1">
    <source>
        <dbReference type="ARBA" id="ARBA00004236"/>
    </source>
</evidence>